<name>A0ACB7S1V7_HYAAI</name>
<evidence type="ECO:0000313" key="2">
    <source>
        <dbReference type="Proteomes" id="UP000821845"/>
    </source>
</evidence>
<evidence type="ECO:0000313" key="1">
    <source>
        <dbReference type="EMBL" id="KAH6928062.1"/>
    </source>
</evidence>
<proteinExistence type="predicted"/>
<organism evidence="1 2">
    <name type="scientific">Hyalomma asiaticum</name>
    <name type="common">Tick</name>
    <dbReference type="NCBI Taxonomy" id="266040"/>
    <lineage>
        <taxon>Eukaryota</taxon>
        <taxon>Metazoa</taxon>
        <taxon>Ecdysozoa</taxon>
        <taxon>Arthropoda</taxon>
        <taxon>Chelicerata</taxon>
        <taxon>Arachnida</taxon>
        <taxon>Acari</taxon>
        <taxon>Parasitiformes</taxon>
        <taxon>Ixodida</taxon>
        <taxon>Ixodoidea</taxon>
        <taxon>Ixodidae</taxon>
        <taxon>Hyalomminae</taxon>
        <taxon>Hyalomma</taxon>
    </lineage>
</organism>
<dbReference type="Proteomes" id="UP000821845">
    <property type="component" value="Chromosome 6"/>
</dbReference>
<comment type="caution">
    <text evidence="1">The sequence shown here is derived from an EMBL/GenBank/DDBJ whole genome shotgun (WGS) entry which is preliminary data.</text>
</comment>
<gene>
    <name evidence="1" type="ORF">HPB50_011124</name>
</gene>
<keyword evidence="2" id="KW-1185">Reference proteome</keyword>
<dbReference type="EMBL" id="CM023486">
    <property type="protein sequence ID" value="KAH6928062.1"/>
    <property type="molecule type" value="Genomic_DNA"/>
</dbReference>
<sequence length="305" mass="35141">MVGVLIQEPHFQMDPLTTQQTAAYLIRLGVPEGEPFTADLDMLRTLVEAHVQRITFENVDVLVGRTVELDVTSLFTKIVEQGRGGYCSELNSLFARLLQALGYRLRLRMARVRWGLSQEAPTTIKQHLVIIVELPEGEHLVDVGFAAANPYLPLPLSERKESMDHPYLLRPLGAEADCEPGTLELCVRGRNEWIPMYRIEPRDQRWRDCVPLNWYTCTNPDSILRRVLVISRSDGEARLTLFNGHYRRRLRRRGWDAVEKRDIMNVDEVLSLLQNEFGLLLCPDDLTQLRARLATLIHEEVHFSY</sequence>
<reference evidence="1" key="1">
    <citation type="submission" date="2020-05" db="EMBL/GenBank/DDBJ databases">
        <title>Large-scale comparative analyses of tick genomes elucidate their genetic diversity and vector capacities.</title>
        <authorList>
            <person name="Jia N."/>
            <person name="Wang J."/>
            <person name="Shi W."/>
            <person name="Du L."/>
            <person name="Sun Y."/>
            <person name="Zhan W."/>
            <person name="Jiang J."/>
            <person name="Wang Q."/>
            <person name="Zhang B."/>
            <person name="Ji P."/>
            <person name="Sakyi L.B."/>
            <person name="Cui X."/>
            <person name="Yuan T."/>
            <person name="Jiang B."/>
            <person name="Yang W."/>
            <person name="Lam T.T.-Y."/>
            <person name="Chang Q."/>
            <person name="Ding S."/>
            <person name="Wang X."/>
            <person name="Zhu J."/>
            <person name="Ruan X."/>
            <person name="Zhao L."/>
            <person name="Wei J."/>
            <person name="Que T."/>
            <person name="Du C."/>
            <person name="Cheng J."/>
            <person name="Dai P."/>
            <person name="Han X."/>
            <person name="Huang E."/>
            <person name="Gao Y."/>
            <person name="Liu J."/>
            <person name="Shao H."/>
            <person name="Ye R."/>
            <person name="Li L."/>
            <person name="Wei W."/>
            <person name="Wang X."/>
            <person name="Wang C."/>
            <person name="Yang T."/>
            <person name="Huo Q."/>
            <person name="Li W."/>
            <person name="Guo W."/>
            <person name="Chen H."/>
            <person name="Zhou L."/>
            <person name="Ni X."/>
            <person name="Tian J."/>
            <person name="Zhou Y."/>
            <person name="Sheng Y."/>
            <person name="Liu T."/>
            <person name="Pan Y."/>
            <person name="Xia L."/>
            <person name="Li J."/>
            <person name="Zhao F."/>
            <person name="Cao W."/>
        </authorList>
    </citation>
    <scope>NUCLEOTIDE SEQUENCE</scope>
    <source>
        <strain evidence="1">Hyas-2018</strain>
    </source>
</reference>
<accession>A0ACB7S1V7</accession>
<protein>
    <submittedName>
        <fullName evidence="1">Uncharacterized protein</fullName>
    </submittedName>
</protein>